<evidence type="ECO:0000313" key="2">
    <source>
        <dbReference type="Proteomes" id="UP001065298"/>
    </source>
</evidence>
<dbReference type="EMBL" id="CM046508">
    <property type="protein sequence ID" value="KAI8666239.1"/>
    <property type="molecule type" value="Genomic_DNA"/>
</dbReference>
<sequence length="792" mass="88896">MQNDDSGSRQTMPFSQEWHGQPPLSYTTENPPQFSRPLEFHPQSFPASDGTGTRQTPPAVSSVENTRGMTTPRTIGTSASASASTPAKGKRVRTGCLTCRERHLKCDEASPDCLNCRKRGRECKRGVRLNFLEINLHRPAASMPPPEEWAVEFQDESRDIASEYQGGLGRYAPYDLGPDSVSEKEDPKPLKTEEEYPEPRPTDRPGSRRLHDYMAPDDSTPRASETSLLQHQDDMARAEANDGGGMISDVSNIATPSSSTHSTTTPRPDFNQEQLVAVRKRPSPHQASIETVDLEMPQFDKPPRMERAPVEQGFHDNPIQPFPSEMSETMGRDILTSADEVYYMQIFVEEVGVWMDSFNKDKHFSRNIPYHALKSTMLLNALLACGAKHISLVSPENHDKALFYYNTATTQLLRSLQNPDRNTAECATTAIVLNMYEIMCEKPAQRMSHIAGSRALVRECGWNARSTGIGSACFWLNIGTEVLNCLAANWQTTWNPDEWGVDFEVPGQGPESEIGNEQAWVHHILYIVAKVANFRATRAKPEDMDPRDEQIWLGNRMSQWHELKRLCDDWNNSCPRTMHPFGYVKQSKSTAKSAFPRIWMIQREATLGRLLYHAAHCILSQTHPLESITSSERMRFLQLHHAYQVCGIVAHTNDRSVSIVAIRCLAIAGAVLTNPSEQAEVFDMLDRINTTSGWRLSAVEMELKKVWGWERMKLPVTSPKADSSQSQGMLSVRRASMPLMSGRVSTPPVMAAVGTKTPVNPLSFADFKLPNHPYQNWYEPPNRTGSFNPPSL</sequence>
<reference evidence="1" key="1">
    <citation type="submission" date="2022-06" db="EMBL/GenBank/DDBJ databases">
        <title>Fusarium solani species complex genomes reveal bases of compartmentalisation and animal pathogenesis.</title>
        <authorList>
            <person name="Tsai I.J."/>
        </authorList>
    </citation>
    <scope>NUCLEOTIDE SEQUENCE</scope>
    <source>
        <strain evidence="1">Fu6.1</strain>
    </source>
</reference>
<proteinExistence type="predicted"/>
<accession>A0ACC0QSW9</accession>
<evidence type="ECO:0000313" key="1">
    <source>
        <dbReference type="EMBL" id="KAI8666239.1"/>
    </source>
</evidence>
<organism evidence="1 2">
    <name type="scientific">Fusarium keratoplasticum</name>
    <dbReference type="NCBI Taxonomy" id="1328300"/>
    <lineage>
        <taxon>Eukaryota</taxon>
        <taxon>Fungi</taxon>
        <taxon>Dikarya</taxon>
        <taxon>Ascomycota</taxon>
        <taxon>Pezizomycotina</taxon>
        <taxon>Sordariomycetes</taxon>
        <taxon>Hypocreomycetidae</taxon>
        <taxon>Hypocreales</taxon>
        <taxon>Nectriaceae</taxon>
        <taxon>Fusarium</taxon>
        <taxon>Fusarium solani species complex</taxon>
    </lineage>
</organism>
<keyword evidence="2" id="KW-1185">Reference proteome</keyword>
<name>A0ACC0QSW9_9HYPO</name>
<protein>
    <submittedName>
        <fullName evidence="1">Zn(2)-C6 fungal-type domain-containing protein</fullName>
    </submittedName>
</protein>
<gene>
    <name evidence="1" type="ORF">NCS57_00848200</name>
</gene>
<comment type="caution">
    <text evidence="1">The sequence shown here is derived from an EMBL/GenBank/DDBJ whole genome shotgun (WGS) entry which is preliminary data.</text>
</comment>
<dbReference type="Proteomes" id="UP001065298">
    <property type="component" value="Chromosome 6"/>
</dbReference>